<dbReference type="AlphaFoldDB" id="A0A844XXL4"/>
<dbReference type="PROSITE" id="PS50249">
    <property type="entry name" value="MPN"/>
    <property type="match status" value="1"/>
</dbReference>
<organism evidence="7 8">
    <name type="scientific">Qipengyuania vulgaris</name>
    <dbReference type="NCBI Taxonomy" id="291985"/>
    <lineage>
        <taxon>Bacteria</taxon>
        <taxon>Pseudomonadati</taxon>
        <taxon>Pseudomonadota</taxon>
        <taxon>Alphaproteobacteria</taxon>
        <taxon>Sphingomonadales</taxon>
        <taxon>Erythrobacteraceae</taxon>
        <taxon>Qipengyuania</taxon>
    </lineage>
</organism>
<keyword evidence="8" id="KW-1185">Reference proteome</keyword>
<dbReference type="EMBL" id="WTYC01000018">
    <property type="protein sequence ID" value="MXO49678.1"/>
    <property type="molecule type" value="Genomic_DNA"/>
</dbReference>
<dbReference type="Gene3D" id="3.40.140.10">
    <property type="entry name" value="Cytidine Deaminase, domain 2"/>
    <property type="match status" value="1"/>
</dbReference>
<evidence type="ECO:0000313" key="8">
    <source>
        <dbReference type="Proteomes" id="UP000448199"/>
    </source>
</evidence>
<keyword evidence="1" id="KW-0645">Protease</keyword>
<dbReference type="PROSITE" id="PS01302">
    <property type="entry name" value="UPF0758"/>
    <property type="match status" value="1"/>
</dbReference>
<gene>
    <name evidence="7" type="ORF">GRI69_15620</name>
</gene>
<dbReference type="Proteomes" id="UP000448199">
    <property type="component" value="Unassembled WGS sequence"/>
</dbReference>
<evidence type="ECO:0000256" key="1">
    <source>
        <dbReference type="ARBA" id="ARBA00022670"/>
    </source>
</evidence>
<reference evidence="7 8" key="1">
    <citation type="submission" date="2019-12" db="EMBL/GenBank/DDBJ databases">
        <title>Genomic-based taxomic classification of the family Erythrobacteraceae.</title>
        <authorList>
            <person name="Xu L."/>
        </authorList>
    </citation>
    <scope>NUCLEOTIDE SEQUENCE [LARGE SCALE GENOMIC DNA]</scope>
    <source>
        <strain evidence="7 8">DSM 17792</strain>
    </source>
</reference>
<sequence length="117" mass="12814">MALSNIVDALAANSLEHLVAVYSDEYGRRLACEVVAHGQANHVSTSARHLVVRCLSFDAKGLTLLHNHPSGHAEPSSSDIRQTLRLRDLLAPLDIRLMDHLIVGRDALFSLRSGRVI</sequence>
<dbReference type="Pfam" id="PF04002">
    <property type="entry name" value="RadC"/>
    <property type="match status" value="1"/>
</dbReference>
<evidence type="ECO:0000256" key="3">
    <source>
        <dbReference type="ARBA" id="ARBA00022801"/>
    </source>
</evidence>
<dbReference type="GO" id="GO:0046872">
    <property type="term" value="F:metal ion binding"/>
    <property type="evidence" value="ECO:0007669"/>
    <property type="project" value="UniProtKB-KW"/>
</dbReference>
<protein>
    <recommendedName>
        <fullName evidence="6">MPN domain-containing protein</fullName>
    </recommendedName>
</protein>
<dbReference type="GO" id="GO:0008237">
    <property type="term" value="F:metallopeptidase activity"/>
    <property type="evidence" value="ECO:0007669"/>
    <property type="project" value="UniProtKB-KW"/>
</dbReference>
<feature type="domain" description="MPN" evidence="6">
    <location>
        <begin position="1"/>
        <end position="117"/>
    </location>
</feature>
<evidence type="ECO:0000259" key="6">
    <source>
        <dbReference type="PROSITE" id="PS50249"/>
    </source>
</evidence>
<evidence type="ECO:0000313" key="7">
    <source>
        <dbReference type="EMBL" id="MXO49678.1"/>
    </source>
</evidence>
<dbReference type="PANTHER" id="PTHR30471:SF3">
    <property type="entry name" value="UPF0758 PROTEIN YEES-RELATED"/>
    <property type="match status" value="1"/>
</dbReference>
<evidence type="ECO:0000256" key="5">
    <source>
        <dbReference type="ARBA" id="ARBA00023049"/>
    </source>
</evidence>
<evidence type="ECO:0000256" key="4">
    <source>
        <dbReference type="ARBA" id="ARBA00022833"/>
    </source>
</evidence>
<dbReference type="GO" id="GO:0006508">
    <property type="term" value="P:proteolysis"/>
    <property type="evidence" value="ECO:0007669"/>
    <property type="project" value="UniProtKB-KW"/>
</dbReference>
<keyword evidence="5" id="KW-0482">Metalloprotease</keyword>
<proteinExistence type="predicted"/>
<name>A0A844XXL4_9SPHN</name>
<dbReference type="InterPro" id="IPR020891">
    <property type="entry name" value="UPF0758_CS"/>
</dbReference>
<comment type="caution">
    <text evidence="7">The sequence shown here is derived from an EMBL/GenBank/DDBJ whole genome shotgun (WGS) entry which is preliminary data.</text>
</comment>
<evidence type="ECO:0000256" key="2">
    <source>
        <dbReference type="ARBA" id="ARBA00022723"/>
    </source>
</evidence>
<dbReference type="InterPro" id="IPR037518">
    <property type="entry name" value="MPN"/>
</dbReference>
<dbReference type="PANTHER" id="PTHR30471">
    <property type="entry name" value="DNA REPAIR PROTEIN RADC"/>
    <property type="match status" value="1"/>
</dbReference>
<dbReference type="InterPro" id="IPR001405">
    <property type="entry name" value="UPF0758"/>
</dbReference>
<accession>A0A844XXL4</accession>
<keyword evidence="2" id="KW-0479">Metal-binding</keyword>
<dbReference type="InterPro" id="IPR025657">
    <property type="entry name" value="RadC_JAB"/>
</dbReference>
<keyword evidence="3" id="KW-0378">Hydrolase</keyword>
<keyword evidence="4" id="KW-0862">Zinc</keyword>